<comment type="function">
    <text evidence="11">DNA-dependent RNA polymerase catalyzes the transcription of DNA into RNA using the four ribonucleoside triphosphates as substrates.</text>
</comment>
<keyword evidence="12" id="KW-0175">Coiled coil</keyword>
<keyword evidence="6 11" id="KW-0548">Nucleotidyltransferase</keyword>
<dbReference type="GO" id="GO:0003677">
    <property type="term" value="F:DNA binding"/>
    <property type="evidence" value="ECO:0007669"/>
    <property type="project" value="UniProtKB-UniRule"/>
</dbReference>
<evidence type="ECO:0000256" key="4">
    <source>
        <dbReference type="ARBA" id="ARBA00022478"/>
    </source>
</evidence>
<dbReference type="InterPro" id="IPR011260">
    <property type="entry name" value="RNAP_asu_C"/>
</dbReference>
<comment type="similarity">
    <text evidence="1 11">Belongs to the RNA polymerase alpha chain family.</text>
</comment>
<dbReference type="NCBIfam" id="TIGR02027">
    <property type="entry name" value="rpoA"/>
    <property type="match status" value="1"/>
</dbReference>
<dbReference type="GO" id="GO:0005737">
    <property type="term" value="C:cytoplasm"/>
    <property type="evidence" value="ECO:0007669"/>
    <property type="project" value="UniProtKB-ARBA"/>
</dbReference>
<dbReference type="Pfam" id="PF01193">
    <property type="entry name" value="RNA_pol_L"/>
    <property type="match status" value="1"/>
</dbReference>
<dbReference type="GO" id="GO:0046983">
    <property type="term" value="F:protein dimerization activity"/>
    <property type="evidence" value="ECO:0007669"/>
    <property type="project" value="InterPro"/>
</dbReference>
<dbReference type="NCBIfam" id="NF003516">
    <property type="entry name" value="PRK05182.2-2"/>
    <property type="match status" value="1"/>
</dbReference>
<evidence type="ECO:0000256" key="6">
    <source>
        <dbReference type="ARBA" id="ARBA00022695"/>
    </source>
</evidence>
<dbReference type="Gene3D" id="3.30.1360.10">
    <property type="entry name" value="RNA polymerase, RBP11-like subunit"/>
    <property type="match status" value="1"/>
</dbReference>
<dbReference type="Pfam" id="PF03118">
    <property type="entry name" value="RNA_pol_A_CTD"/>
    <property type="match status" value="1"/>
</dbReference>
<evidence type="ECO:0000256" key="9">
    <source>
        <dbReference type="ARBA" id="ARBA00033070"/>
    </source>
</evidence>
<dbReference type="SUPFAM" id="SSF56553">
    <property type="entry name" value="Insert subdomain of RNA polymerase alpha subunit"/>
    <property type="match status" value="1"/>
</dbReference>
<evidence type="ECO:0000256" key="11">
    <source>
        <dbReference type="HAMAP-Rule" id="MF_00059"/>
    </source>
</evidence>
<evidence type="ECO:0000259" key="13">
    <source>
        <dbReference type="SMART" id="SM00662"/>
    </source>
</evidence>
<dbReference type="GO" id="GO:0000428">
    <property type="term" value="C:DNA-directed RNA polymerase complex"/>
    <property type="evidence" value="ECO:0007669"/>
    <property type="project" value="UniProtKB-KW"/>
</dbReference>
<feature type="domain" description="DNA-directed RNA polymerase RpoA/D/Rpb3-type" evidence="13">
    <location>
        <begin position="20"/>
        <end position="227"/>
    </location>
</feature>
<dbReference type="EMBL" id="FMZB01000014">
    <property type="protein sequence ID" value="SDD57933.1"/>
    <property type="molecule type" value="Genomic_DNA"/>
</dbReference>
<dbReference type="HAMAP" id="MF_00059">
    <property type="entry name" value="RNApol_bact_RpoA"/>
    <property type="match status" value="1"/>
</dbReference>
<dbReference type="SUPFAM" id="SSF47789">
    <property type="entry name" value="C-terminal domain of RNA polymerase alpha subunit"/>
    <property type="match status" value="1"/>
</dbReference>
<dbReference type="SUPFAM" id="SSF55257">
    <property type="entry name" value="RBP11-like subunits of RNA polymerase"/>
    <property type="match status" value="1"/>
</dbReference>
<evidence type="ECO:0000313" key="15">
    <source>
        <dbReference type="Proteomes" id="UP000198666"/>
    </source>
</evidence>
<feature type="coiled-coil region" evidence="12">
    <location>
        <begin position="224"/>
        <end position="251"/>
    </location>
</feature>
<reference evidence="15" key="1">
    <citation type="submission" date="2016-10" db="EMBL/GenBank/DDBJ databases">
        <authorList>
            <person name="Varghese N."/>
            <person name="Submissions S."/>
        </authorList>
    </citation>
    <scope>NUCLEOTIDE SEQUENCE [LARGE SCALE GENOMIC DNA]</scope>
    <source>
        <strain evidence="15">DSM 21620</strain>
    </source>
</reference>
<evidence type="ECO:0000256" key="12">
    <source>
        <dbReference type="SAM" id="Coils"/>
    </source>
</evidence>
<name>A0A1G6VWZ1_9BACI</name>
<dbReference type="RefSeq" id="WP_093728559.1">
    <property type="nucleotide sequence ID" value="NZ_FMZB01000014.1"/>
</dbReference>
<dbReference type="SMART" id="SM00662">
    <property type="entry name" value="RPOLD"/>
    <property type="match status" value="1"/>
</dbReference>
<dbReference type="InterPro" id="IPR011262">
    <property type="entry name" value="DNA-dir_RNA_pol_insert"/>
</dbReference>
<dbReference type="OrthoDB" id="9805706at2"/>
<keyword evidence="4 11" id="KW-0240">DNA-directed RNA polymerase</keyword>
<dbReference type="CDD" id="cd06928">
    <property type="entry name" value="RNAP_alpha_NTD"/>
    <property type="match status" value="1"/>
</dbReference>
<dbReference type="NCBIfam" id="NF003513">
    <property type="entry name" value="PRK05182.1-2"/>
    <property type="match status" value="1"/>
</dbReference>
<dbReference type="EC" id="2.7.7.6" evidence="2 11"/>
<keyword evidence="7 11" id="KW-0804">Transcription</keyword>
<dbReference type="Pfam" id="PF01000">
    <property type="entry name" value="RNA_pol_A_bac"/>
    <property type="match status" value="1"/>
</dbReference>
<proteinExistence type="inferred from homology"/>
<dbReference type="FunFam" id="2.170.120.12:FF:000001">
    <property type="entry name" value="DNA-directed RNA polymerase subunit alpha"/>
    <property type="match status" value="1"/>
</dbReference>
<feature type="region of interest" description="Alpha N-terminal domain (alpha-NTD)" evidence="11">
    <location>
        <begin position="1"/>
        <end position="230"/>
    </location>
</feature>
<evidence type="ECO:0000256" key="5">
    <source>
        <dbReference type="ARBA" id="ARBA00022679"/>
    </source>
</evidence>
<dbReference type="STRING" id="361279.SAMN05421663_11435"/>
<dbReference type="NCBIfam" id="NF003515">
    <property type="entry name" value="PRK05182.2-1"/>
    <property type="match status" value="1"/>
</dbReference>
<evidence type="ECO:0000256" key="7">
    <source>
        <dbReference type="ARBA" id="ARBA00023163"/>
    </source>
</evidence>
<dbReference type="Proteomes" id="UP000198666">
    <property type="component" value="Unassembled WGS sequence"/>
</dbReference>
<accession>A0A1G6VWZ1</accession>
<evidence type="ECO:0000256" key="1">
    <source>
        <dbReference type="ARBA" id="ARBA00007123"/>
    </source>
</evidence>
<keyword evidence="15" id="KW-1185">Reference proteome</keyword>
<dbReference type="InterPro" id="IPR036643">
    <property type="entry name" value="RNApol_insert_sf"/>
</dbReference>
<dbReference type="InterPro" id="IPR011773">
    <property type="entry name" value="DNA-dir_RpoA"/>
</dbReference>
<comment type="domain">
    <text evidence="11">The N-terminal domain is essential for RNAP assembly and basal transcription, whereas the C-terminal domain is involved in interaction with transcriptional regulators and with upstream promoter elements.</text>
</comment>
<gene>
    <name evidence="11" type="primary">rpoA</name>
    <name evidence="14" type="ORF">SAMN05421663_11435</name>
</gene>
<organism evidence="14 15">
    <name type="scientific">Terribacillus halophilus</name>
    <dbReference type="NCBI Taxonomy" id="361279"/>
    <lineage>
        <taxon>Bacteria</taxon>
        <taxon>Bacillati</taxon>
        <taxon>Bacillota</taxon>
        <taxon>Bacilli</taxon>
        <taxon>Bacillales</taxon>
        <taxon>Bacillaceae</taxon>
        <taxon>Terribacillus</taxon>
    </lineage>
</organism>
<dbReference type="Gene3D" id="1.10.150.20">
    <property type="entry name" value="5' to 3' exonuclease, C-terminal subdomain"/>
    <property type="match status" value="1"/>
</dbReference>
<dbReference type="InterPro" id="IPR036603">
    <property type="entry name" value="RBP11-like"/>
</dbReference>
<dbReference type="NCBIfam" id="NF003519">
    <property type="entry name" value="PRK05182.2-5"/>
    <property type="match status" value="1"/>
</dbReference>
<comment type="catalytic activity">
    <reaction evidence="10 11">
        <text>RNA(n) + a ribonucleoside 5'-triphosphate = RNA(n+1) + diphosphate</text>
        <dbReference type="Rhea" id="RHEA:21248"/>
        <dbReference type="Rhea" id="RHEA-COMP:14527"/>
        <dbReference type="Rhea" id="RHEA-COMP:17342"/>
        <dbReference type="ChEBI" id="CHEBI:33019"/>
        <dbReference type="ChEBI" id="CHEBI:61557"/>
        <dbReference type="ChEBI" id="CHEBI:140395"/>
        <dbReference type="EC" id="2.7.7.6"/>
    </reaction>
</comment>
<evidence type="ECO:0000256" key="3">
    <source>
        <dbReference type="ARBA" id="ARBA00015972"/>
    </source>
</evidence>
<evidence type="ECO:0000313" key="14">
    <source>
        <dbReference type="EMBL" id="SDD57933.1"/>
    </source>
</evidence>
<sequence>MIEIEKPKIETVEISDDATFGKFVVEPLERGYGTTLGNSLRRILLSSLPGAAVTSIQIDGVLHEFSTIEGVVEDVTTIILNLKKLALKIYSDEEKTLEIDVQGEGKVTAADITFDSDVEVLNPDLHIATLGKNAHFHMKLTAERGRGYRPADQNKHEDQPIGVIPIDSIFTPVSKVTYQVENTRVGQLANFDKLTLDVYTDGSIRPEEAVSLGAKIYTEHLNIFVGLTDEAQNAEIMVEKEEDQKEKVLEMTIEELDLSVRSYNCLKRAGINTVQELANKSEEDMMKVRNLGRKSLEEVKKKLIDLGLGLRKED</sequence>
<dbReference type="GO" id="GO:0003899">
    <property type="term" value="F:DNA-directed RNA polymerase activity"/>
    <property type="evidence" value="ECO:0007669"/>
    <property type="project" value="UniProtKB-UniRule"/>
</dbReference>
<dbReference type="AlphaFoldDB" id="A0A1G6VWZ1"/>
<protein>
    <recommendedName>
        <fullName evidence="3 11">DNA-directed RNA polymerase subunit alpha</fullName>
        <shortName evidence="11">RNAP subunit alpha</shortName>
        <ecNumber evidence="2 11">2.7.7.6</ecNumber>
    </recommendedName>
    <alternativeName>
        <fullName evidence="9 11">RNA polymerase subunit alpha</fullName>
    </alternativeName>
    <alternativeName>
        <fullName evidence="8 11">Transcriptase subunit alpha</fullName>
    </alternativeName>
</protein>
<keyword evidence="5 11" id="KW-0808">Transferase</keyword>
<comment type="subunit">
    <text evidence="11">Homodimer. The RNAP catalytic core consists of 2 alpha, 1 beta, 1 beta' and 1 omega subunit. When a sigma factor is associated with the core the holoenzyme is formed, which can initiate transcription.</text>
</comment>
<evidence type="ECO:0000256" key="8">
    <source>
        <dbReference type="ARBA" id="ARBA00032524"/>
    </source>
</evidence>
<evidence type="ECO:0000256" key="2">
    <source>
        <dbReference type="ARBA" id="ARBA00012418"/>
    </source>
</evidence>
<feature type="region of interest" description="Alpha C-terminal domain (alpha-CTD)" evidence="11">
    <location>
        <begin position="247"/>
        <end position="314"/>
    </location>
</feature>
<dbReference type="Gene3D" id="2.170.120.12">
    <property type="entry name" value="DNA-directed RNA polymerase, insert domain"/>
    <property type="match status" value="1"/>
</dbReference>
<dbReference type="FunFam" id="1.10.150.20:FF:000001">
    <property type="entry name" value="DNA-directed RNA polymerase subunit alpha"/>
    <property type="match status" value="1"/>
</dbReference>
<dbReference type="GO" id="GO:0006351">
    <property type="term" value="P:DNA-templated transcription"/>
    <property type="evidence" value="ECO:0007669"/>
    <property type="project" value="UniProtKB-UniRule"/>
</dbReference>
<dbReference type="InterPro" id="IPR011263">
    <property type="entry name" value="DNA-dir_RNA_pol_RpoA/D/Rpb3"/>
</dbReference>
<evidence type="ECO:0000256" key="10">
    <source>
        <dbReference type="ARBA" id="ARBA00048552"/>
    </source>
</evidence>